<name>A0A5C7J3Z2_9BACT</name>
<reference evidence="1 2" key="1">
    <citation type="submission" date="2018-09" db="EMBL/GenBank/DDBJ databases">
        <title>Metagenome Assembled Genomes from an Advanced Water Purification Facility.</title>
        <authorList>
            <person name="Stamps B.W."/>
            <person name="Spear J.R."/>
        </authorList>
    </citation>
    <scope>NUCLEOTIDE SEQUENCE [LARGE SCALE GENOMIC DNA]</scope>
    <source>
        <strain evidence="1">Bin_63_2</strain>
    </source>
</reference>
<dbReference type="Proteomes" id="UP000321026">
    <property type="component" value="Unassembled WGS sequence"/>
</dbReference>
<organism evidence="1 2">
    <name type="scientific">Candidatus Dojkabacteria bacterium</name>
    <dbReference type="NCBI Taxonomy" id="2099670"/>
    <lineage>
        <taxon>Bacteria</taxon>
        <taxon>Candidatus Dojkabacteria</taxon>
    </lineage>
</organism>
<gene>
    <name evidence="1" type="ORF">E6Q11_05205</name>
</gene>
<sequence>MAELMTTQQAVIAAKKWVNNLKREHAREIISHIIQIETAMMVGSPLVSESAITNVLNNMSDELAIKLWENLQAVPDVFGGYSYN</sequence>
<proteinExistence type="predicted"/>
<dbReference type="AlphaFoldDB" id="A0A5C7J3Z2"/>
<evidence type="ECO:0000313" key="1">
    <source>
        <dbReference type="EMBL" id="TXG76200.1"/>
    </source>
</evidence>
<comment type="caution">
    <text evidence="1">The sequence shown here is derived from an EMBL/GenBank/DDBJ whole genome shotgun (WGS) entry which is preliminary data.</text>
</comment>
<dbReference type="EMBL" id="SSDS01000081">
    <property type="protein sequence ID" value="TXG76200.1"/>
    <property type="molecule type" value="Genomic_DNA"/>
</dbReference>
<accession>A0A5C7J3Z2</accession>
<protein>
    <submittedName>
        <fullName evidence="1">Uncharacterized protein</fullName>
    </submittedName>
</protein>
<evidence type="ECO:0000313" key="2">
    <source>
        <dbReference type="Proteomes" id="UP000321026"/>
    </source>
</evidence>